<dbReference type="Gene3D" id="3.30.70.120">
    <property type="match status" value="1"/>
</dbReference>
<accession>A0A1M6E452</accession>
<dbReference type="EMBL" id="FQYO01000003">
    <property type="protein sequence ID" value="SHI80231.1"/>
    <property type="molecule type" value="Genomic_DNA"/>
</dbReference>
<name>A0A1M6E452_9RHOB</name>
<evidence type="ECO:0000313" key="2">
    <source>
        <dbReference type="Proteomes" id="UP000184292"/>
    </source>
</evidence>
<reference evidence="1 2" key="1">
    <citation type="submission" date="2016-11" db="EMBL/GenBank/DDBJ databases">
        <authorList>
            <person name="Jaros S."/>
            <person name="Januszkiewicz K."/>
            <person name="Wedrychowicz H."/>
        </authorList>
    </citation>
    <scope>NUCLEOTIDE SEQUENCE [LARGE SCALE GENOMIC DNA]</scope>
    <source>
        <strain evidence="1 2">DSM 100565</strain>
    </source>
</reference>
<dbReference type="InterPro" id="IPR036069">
    <property type="entry name" value="DUF34/NIF3_sf"/>
</dbReference>
<dbReference type="RefSeq" id="WP_073328659.1">
    <property type="nucleotide sequence ID" value="NZ_FQYO01000003.1"/>
</dbReference>
<dbReference type="SUPFAM" id="SSF102705">
    <property type="entry name" value="NIF3 (NGG1p interacting factor 3)-like"/>
    <property type="match status" value="1"/>
</dbReference>
<organism evidence="1 2">
    <name type="scientific">Wenxinia saemankumensis</name>
    <dbReference type="NCBI Taxonomy" id="1447782"/>
    <lineage>
        <taxon>Bacteria</taxon>
        <taxon>Pseudomonadati</taxon>
        <taxon>Pseudomonadota</taxon>
        <taxon>Alphaproteobacteria</taxon>
        <taxon>Rhodobacterales</taxon>
        <taxon>Roseobacteraceae</taxon>
        <taxon>Wenxinia</taxon>
    </lineage>
</organism>
<dbReference type="AlphaFoldDB" id="A0A1M6E452"/>
<evidence type="ECO:0008006" key="3">
    <source>
        <dbReference type="Google" id="ProtNLM"/>
    </source>
</evidence>
<dbReference type="Proteomes" id="UP000184292">
    <property type="component" value="Unassembled WGS sequence"/>
</dbReference>
<protein>
    <recommendedName>
        <fullName evidence="3">Divalent cation tolerance protein</fullName>
    </recommendedName>
</protein>
<gene>
    <name evidence="1" type="ORF">SAMN05444417_1789</name>
</gene>
<dbReference type="STRING" id="1447782.SAMN05444417_1789"/>
<proteinExistence type="predicted"/>
<sequence>MTVPAPADRYAIESGTILVVEVPASTATRVRRAIEDAAGLGYGDYDRVSFTSAEGIQRFRTLPTARNPATEDVVEARVLSLRVFLPDAALEPALRAIYATHPYEEPVILLSPGHRALHRRGLDEDNPNRLWNGPAPDWID</sequence>
<evidence type="ECO:0000313" key="1">
    <source>
        <dbReference type="EMBL" id="SHI80231.1"/>
    </source>
</evidence>
<keyword evidence="2" id="KW-1185">Reference proteome</keyword>
<dbReference type="OrthoDB" id="9771057at2"/>
<dbReference type="InterPro" id="IPR015867">
    <property type="entry name" value="N-reg_PII/ATP_PRibTrfase_C"/>
</dbReference>